<keyword evidence="2" id="KW-1185">Reference proteome</keyword>
<comment type="caution">
    <text evidence="1">The sequence shown here is derived from an EMBL/GenBank/DDBJ whole genome shotgun (WGS) entry which is preliminary data.</text>
</comment>
<sequence length="499" mass="53754">MSMGSDEEEEEEGGAENGAADEEREAADSGSEQGERMTTRQDTNPGRRRTLQRLMAAIREGDFDSDVSDDGDDEPRGRAAPASRTRAARRSRRRSARSQRARPQPGHDSDSDYVQNAADNNNNSDDEGLRAEDDDAADDLEQLRQTEKKLILKFKTAGRARTAGAGSGGAGGSRTRGELRLDDIDWSEFDPETINQILARREALRKKRRRGKSAAGGAGDGEVTTAKLKKSSLAPPPLQISRARVAPGRVREEGEYEEDGDEDEDGAVAEEAVAGGFDTMDVDNTEHEFVGLFEDSHEAATQAPRSQLHLPPRALPVSTGDLAGPDAAYDGLYRSGRPHPALIRNMTDRHMNADKDMRIVLQYELQQEESLFKDLQAEILDKLLKLQAEERLLRLIVKKDFELPDDVNAEEAGAAAAVMDTAYAGLNEAELGMLHGALGTLQPMDVDEASGSESDSSLSGMSSGSGSSDDEVATRGALSRMLEGLEPNGGASSSSVSPS</sequence>
<dbReference type="Proteomes" id="UP001140087">
    <property type="component" value="Unassembled WGS sequence"/>
</dbReference>
<proteinExistence type="predicted"/>
<organism evidence="1 2">
    <name type="scientific">Coemansia helicoidea</name>
    <dbReference type="NCBI Taxonomy" id="1286919"/>
    <lineage>
        <taxon>Eukaryota</taxon>
        <taxon>Fungi</taxon>
        <taxon>Fungi incertae sedis</taxon>
        <taxon>Zoopagomycota</taxon>
        <taxon>Kickxellomycotina</taxon>
        <taxon>Kickxellomycetes</taxon>
        <taxon>Kickxellales</taxon>
        <taxon>Kickxellaceae</taxon>
        <taxon>Coemansia</taxon>
    </lineage>
</organism>
<dbReference type="EMBL" id="JANBUN010001841">
    <property type="protein sequence ID" value="KAJ2796545.1"/>
    <property type="molecule type" value="Genomic_DNA"/>
</dbReference>
<protein>
    <submittedName>
        <fullName evidence="1">Uncharacterized protein</fullName>
    </submittedName>
</protein>
<evidence type="ECO:0000313" key="2">
    <source>
        <dbReference type="Proteomes" id="UP001140087"/>
    </source>
</evidence>
<name>A0ACC1KWS1_9FUNG</name>
<evidence type="ECO:0000313" key="1">
    <source>
        <dbReference type="EMBL" id="KAJ2796545.1"/>
    </source>
</evidence>
<reference evidence="1" key="1">
    <citation type="submission" date="2022-07" db="EMBL/GenBank/DDBJ databases">
        <title>Phylogenomic reconstructions and comparative analyses of Kickxellomycotina fungi.</title>
        <authorList>
            <person name="Reynolds N.K."/>
            <person name="Stajich J.E."/>
            <person name="Barry K."/>
            <person name="Grigoriev I.V."/>
            <person name="Crous P."/>
            <person name="Smith M.E."/>
        </authorList>
    </citation>
    <scope>NUCLEOTIDE SEQUENCE</scope>
    <source>
        <strain evidence="1">BCRC 34780</strain>
    </source>
</reference>
<accession>A0ACC1KWS1</accession>
<gene>
    <name evidence="1" type="ORF">H4R21_004666</name>
</gene>